<protein>
    <recommendedName>
        <fullName evidence="9">POTRA domain-containing protein</fullName>
    </recommendedName>
</protein>
<dbReference type="Proteomes" id="UP000192343">
    <property type="component" value="Unassembled WGS sequence"/>
</dbReference>
<evidence type="ECO:0000259" key="9">
    <source>
        <dbReference type="PROSITE" id="PS51779"/>
    </source>
</evidence>
<gene>
    <name evidence="10" type="ORF">B4O97_13335</name>
</gene>
<evidence type="ECO:0000256" key="1">
    <source>
        <dbReference type="ARBA" id="ARBA00004370"/>
    </source>
</evidence>
<sequence>MRFAAQYFPKRYQAGRSPVSSFAVYERYYADNQSPLGRKKSRHKHNRQKGALDLNRILSVLIIFLLLVLIGELVFHLVITPRLVLKKVSVDIDGYYPYGNEEILRIAGLEGGVSFLGVRERDLEEKLIANPLIKDARVKKQFPHSIAMSIVPRAALASVLVDTGNSSIPLCVDREGYIIAAEAGENKPMPVISGVRFVDARPGMRFPEELVRYLEQLSDLKAASPELFSLISEIKFVKKSTTDYEVVLFPGHARVRVRTGPEINPELLKGILLVIDVVQKQGLTGSLAELDFRAGEVVYRTRGG</sequence>
<dbReference type="Pfam" id="PF08478">
    <property type="entry name" value="POTRA_1"/>
    <property type="match status" value="1"/>
</dbReference>
<evidence type="ECO:0000256" key="4">
    <source>
        <dbReference type="ARBA" id="ARBA00022692"/>
    </source>
</evidence>
<dbReference type="STRING" id="1963862.B4O97_13335"/>
<comment type="subcellular location">
    <subcellularLocation>
        <location evidence="1">Membrane</location>
    </subcellularLocation>
</comment>
<evidence type="ECO:0000256" key="2">
    <source>
        <dbReference type="ARBA" id="ARBA00022475"/>
    </source>
</evidence>
<organism evidence="10 11">
    <name type="scientific">Marispirochaeta aestuarii</name>
    <dbReference type="NCBI Taxonomy" id="1963862"/>
    <lineage>
        <taxon>Bacteria</taxon>
        <taxon>Pseudomonadati</taxon>
        <taxon>Spirochaetota</taxon>
        <taxon>Spirochaetia</taxon>
        <taxon>Spirochaetales</taxon>
        <taxon>Spirochaetaceae</taxon>
        <taxon>Marispirochaeta</taxon>
    </lineage>
</organism>
<evidence type="ECO:0000256" key="6">
    <source>
        <dbReference type="ARBA" id="ARBA00023136"/>
    </source>
</evidence>
<dbReference type="PROSITE" id="PS51779">
    <property type="entry name" value="POTRA"/>
    <property type="match status" value="1"/>
</dbReference>
<keyword evidence="5 8" id="KW-1133">Transmembrane helix</keyword>
<evidence type="ECO:0000256" key="3">
    <source>
        <dbReference type="ARBA" id="ARBA00022618"/>
    </source>
</evidence>
<dbReference type="GO" id="GO:0005886">
    <property type="term" value="C:plasma membrane"/>
    <property type="evidence" value="ECO:0007669"/>
    <property type="project" value="TreeGrafter"/>
</dbReference>
<dbReference type="InterPro" id="IPR050487">
    <property type="entry name" value="FtsQ_DivIB"/>
</dbReference>
<keyword evidence="11" id="KW-1185">Reference proteome</keyword>
<evidence type="ECO:0000313" key="10">
    <source>
        <dbReference type="EMBL" id="ORC34290.1"/>
    </source>
</evidence>
<dbReference type="AlphaFoldDB" id="A0A1Y1RW37"/>
<evidence type="ECO:0000256" key="8">
    <source>
        <dbReference type="SAM" id="Phobius"/>
    </source>
</evidence>
<evidence type="ECO:0000256" key="7">
    <source>
        <dbReference type="ARBA" id="ARBA00023306"/>
    </source>
</evidence>
<keyword evidence="4 8" id="KW-0812">Transmembrane</keyword>
<dbReference type="EMBL" id="MWQY01000014">
    <property type="protein sequence ID" value="ORC34290.1"/>
    <property type="molecule type" value="Genomic_DNA"/>
</dbReference>
<dbReference type="InterPro" id="IPR034746">
    <property type="entry name" value="POTRA"/>
</dbReference>
<dbReference type="PANTHER" id="PTHR37820:SF1">
    <property type="entry name" value="CELL DIVISION PROTEIN FTSQ"/>
    <property type="match status" value="1"/>
</dbReference>
<feature type="domain" description="POTRA" evidence="9">
    <location>
        <begin position="83"/>
        <end position="153"/>
    </location>
</feature>
<evidence type="ECO:0000313" key="11">
    <source>
        <dbReference type="Proteomes" id="UP000192343"/>
    </source>
</evidence>
<dbReference type="InterPro" id="IPR013685">
    <property type="entry name" value="POTRA_FtsQ_type"/>
</dbReference>
<dbReference type="PANTHER" id="PTHR37820">
    <property type="entry name" value="CELL DIVISION PROTEIN DIVIB"/>
    <property type="match status" value="1"/>
</dbReference>
<proteinExistence type="predicted"/>
<evidence type="ECO:0000256" key="5">
    <source>
        <dbReference type="ARBA" id="ARBA00022989"/>
    </source>
</evidence>
<keyword evidence="2" id="KW-1003">Cell membrane</keyword>
<name>A0A1Y1RW37_9SPIO</name>
<comment type="caution">
    <text evidence="10">The sequence shown here is derived from an EMBL/GenBank/DDBJ whole genome shotgun (WGS) entry which is preliminary data.</text>
</comment>
<keyword evidence="6 8" id="KW-0472">Membrane</keyword>
<feature type="transmembrane region" description="Helical" evidence="8">
    <location>
        <begin position="57"/>
        <end position="79"/>
    </location>
</feature>
<accession>A0A1Y1RW37</accession>
<reference evidence="10 11" key="1">
    <citation type="submission" date="2017-03" db="EMBL/GenBank/DDBJ databases">
        <title>Draft Genome sequence of Marispirochaeta sp. strain JC444.</title>
        <authorList>
            <person name="Shivani Y."/>
            <person name="Subhash Y."/>
            <person name="Sasikala C."/>
            <person name="Ramana C."/>
        </authorList>
    </citation>
    <scope>NUCLEOTIDE SEQUENCE [LARGE SCALE GENOMIC DNA]</scope>
    <source>
        <strain evidence="10 11">JC444</strain>
    </source>
</reference>
<keyword evidence="3" id="KW-0132">Cell division</keyword>
<keyword evidence="7" id="KW-0131">Cell cycle</keyword>
<dbReference type="Gene3D" id="3.10.20.310">
    <property type="entry name" value="membrane protein fhac"/>
    <property type="match status" value="1"/>
</dbReference>
<dbReference type="GO" id="GO:0051301">
    <property type="term" value="P:cell division"/>
    <property type="evidence" value="ECO:0007669"/>
    <property type="project" value="UniProtKB-KW"/>
</dbReference>